<evidence type="ECO:0000256" key="1">
    <source>
        <dbReference type="SAM" id="MobiDB-lite"/>
    </source>
</evidence>
<organism evidence="2 3">
    <name type="scientific">Molossus molossus</name>
    <name type="common">Pallas' mastiff bat</name>
    <name type="synonym">Vespertilio molossus</name>
    <dbReference type="NCBI Taxonomy" id="27622"/>
    <lineage>
        <taxon>Eukaryota</taxon>
        <taxon>Metazoa</taxon>
        <taxon>Chordata</taxon>
        <taxon>Craniata</taxon>
        <taxon>Vertebrata</taxon>
        <taxon>Euteleostomi</taxon>
        <taxon>Mammalia</taxon>
        <taxon>Eutheria</taxon>
        <taxon>Laurasiatheria</taxon>
        <taxon>Chiroptera</taxon>
        <taxon>Yangochiroptera</taxon>
        <taxon>Molossidae</taxon>
        <taxon>Molossus</taxon>
    </lineage>
</organism>
<dbReference type="PANTHER" id="PTHR47110">
    <property type="entry name" value="TESTIS-SPECIFIC EXPRESSED PROTEIN 55"/>
    <property type="match status" value="1"/>
</dbReference>
<comment type="caution">
    <text evidence="2">The sequence shown here is derived from an EMBL/GenBank/DDBJ whole genome shotgun (WGS) entry which is preliminary data.</text>
</comment>
<dbReference type="GO" id="GO:0005634">
    <property type="term" value="C:nucleus"/>
    <property type="evidence" value="ECO:0007669"/>
    <property type="project" value="TreeGrafter"/>
</dbReference>
<gene>
    <name evidence="2" type="ORF">HJG59_018037</name>
</gene>
<accession>A0A7J8I1Z2</accession>
<dbReference type="Proteomes" id="UP000550707">
    <property type="component" value="Unassembled WGS sequence"/>
</dbReference>
<feature type="region of interest" description="Disordered" evidence="1">
    <location>
        <begin position="224"/>
        <end position="256"/>
    </location>
</feature>
<dbReference type="SUPFAM" id="SSF47391">
    <property type="entry name" value="Dimerization-anchoring domain of cAMP-dependent PK regulatory subunit"/>
    <property type="match status" value="1"/>
</dbReference>
<reference evidence="2 3" key="1">
    <citation type="journal article" date="2020" name="Nature">
        <title>Six reference-quality genomes reveal evolution of bat adaptations.</title>
        <authorList>
            <person name="Jebb D."/>
            <person name="Huang Z."/>
            <person name="Pippel M."/>
            <person name="Hughes G.M."/>
            <person name="Lavrichenko K."/>
            <person name="Devanna P."/>
            <person name="Winkler S."/>
            <person name="Jermiin L.S."/>
            <person name="Skirmuntt E.C."/>
            <person name="Katzourakis A."/>
            <person name="Burkitt-Gray L."/>
            <person name="Ray D.A."/>
            <person name="Sullivan K.A.M."/>
            <person name="Roscito J.G."/>
            <person name="Kirilenko B.M."/>
            <person name="Davalos L.M."/>
            <person name="Corthals A.P."/>
            <person name="Power M.L."/>
            <person name="Jones G."/>
            <person name="Ransome R.D."/>
            <person name="Dechmann D.K.N."/>
            <person name="Locatelli A.G."/>
            <person name="Puechmaille S.J."/>
            <person name="Fedrigo O."/>
            <person name="Jarvis E.D."/>
            <person name="Hiller M."/>
            <person name="Vernes S.C."/>
            <person name="Myers E.W."/>
            <person name="Teeling E.C."/>
        </authorList>
    </citation>
    <scope>NUCLEOTIDE SEQUENCE [LARGE SCALE GENOMIC DNA]</scope>
    <source>
        <strain evidence="2">MMolMol1</strain>
        <tissue evidence="2">Muscle</tissue>
    </source>
</reference>
<sequence>MNRLTVKCLFCMNKEPLNSLATDCPARMKELLNRLTMDCLSHLNKQPLNTVTAERLTRLTEGASEQTDRRMSGQADRRTSEQTDRRTSGQADRRVSEQTDRRLSGQADRRTSEQTDRRTSGQADRRTSEQTDRRLSGQADRRASEQTDRRMSGQNDPRTLEQIDHRKFGLVEQKTYEQGQHRLSDQMAYNTSVMTHHNEHNQITELAEHQAAHPTVDKPVYSESDQLDEEDDDIDDNQSDYGDSDEYDDRTFTSKEDKGDRVQSFIFETNQTDFNDSRVSFVTDSESTNSLQAINSLEAKFLSNFQAKDFSQRFPISTKLDYITCQEKNQDISEYQDKKNNQTYKRQFPSLVYQDPYQVSLQYMEKHNVLQIFQQITENLVYERPEDPLNFMLCQVQEMIKNRDQNATYNE</sequence>
<feature type="compositionally biased region" description="Basic and acidic residues" evidence="1">
    <location>
        <begin position="66"/>
        <end position="151"/>
    </location>
</feature>
<dbReference type="PANTHER" id="PTHR47110:SF1">
    <property type="entry name" value="TESTIS-SPECIFIC EXPRESSED PROTEIN 55"/>
    <property type="match status" value="1"/>
</dbReference>
<keyword evidence="3" id="KW-1185">Reference proteome</keyword>
<dbReference type="Pfam" id="PF17819">
    <property type="entry name" value="Tex55"/>
    <property type="match status" value="1"/>
</dbReference>
<evidence type="ECO:0000313" key="3">
    <source>
        <dbReference type="Proteomes" id="UP000550707"/>
    </source>
</evidence>
<dbReference type="Gene3D" id="1.20.890.10">
    <property type="entry name" value="cAMP-dependent protein kinase regulatory subunit, dimerization-anchoring domain"/>
    <property type="match status" value="1"/>
</dbReference>
<feature type="compositionally biased region" description="Acidic residues" evidence="1">
    <location>
        <begin position="225"/>
        <end position="248"/>
    </location>
</feature>
<feature type="region of interest" description="Disordered" evidence="1">
    <location>
        <begin position="54"/>
        <end position="165"/>
    </location>
</feature>
<evidence type="ECO:0000313" key="2">
    <source>
        <dbReference type="EMBL" id="KAF6478623.1"/>
    </source>
</evidence>
<dbReference type="EMBL" id="JACASF010000005">
    <property type="protein sequence ID" value="KAF6478623.1"/>
    <property type="molecule type" value="Genomic_DNA"/>
</dbReference>
<name>A0A7J8I1Z2_MOLMO</name>
<dbReference type="AlphaFoldDB" id="A0A7J8I1Z2"/>
<proteinExistence type="predicted"/>
<dbReference type="InterPro" id="IPR048377">
    <property type="entry name" value="TEX55_DD"/>
</dbReference>
<protein>
    <submittedName>
        <fullName evidence="2">Testis expressed 55</fullName>
    </submittedName>
</protein>
<dbReference type="InterPro" id="IPR040760">
    <property type="entry name" value="Tex55"/>
</dbReference>
<dbReference type="CDD" id="cd22975">
    <property type="entry name" value="DD_TEX55"/>
    <property type="match status" value="1"/>
</dbReference>